<evidence type="ECO:0000313" key="4">
    <source>
        <dbReference type="EMBL" id="WAR22273.1"/>
    </source>
</evidence>
<dbReference type="SUPFAM" id="SSF82895">
    <property type="entry name" value="TSP-1 type 1 repeat"/>
    <property type="match status" value="1"/>
</dbReference>
<organism evidence="4 5">
    <name type="scientific">Mya arenaria</name>
    <name type="common">Soft-shell clam</name>
    <dbReference type="NCBI Taxonomy" id="6604"/>
    <lineage>
        <taxon>Eukaryota</taxon>
        <taxon>Metazoa</taxon>
        <taxon>Spiralia</taxon>
        <taxon>Lophotrochozoa</taxon>
        <taxon>Mollusca</taxon>
        <taxon>Bivalvia</taxon>
        <taxon>Autobranchia</taxon>
        <taxon>Heteroconchia</taxon>
        <taxon>Euheterodonta</taxon>
        <taxon>Imparidentia</taxon>
        <taxon>Neoheterodontei</taxon>
        <taxon>Myida</taxon>
        <taxon>Myoidea</taxon>
        <taxon>Myidae</taxon>
        <taxon>Mya</taxon>
    </lineage>
</organism>
<dbReference type="Pfam" id="PF00090">
    <property type="entry name" value="TSP_1"/>
    <property type="match status" value="1"/>
</dbReference>
<comment type="caution">
    <text evidence="2">Lacks conserved residue(s) required for the propagation of feature annotation.</text>
</comment>
<gene>
    <name evidence="4" type="ORF">MAR_016247</name>
</gene>
<dbReference type="Gene3D" id="3.10.250.10">
    <property type="entry name" value="SRCR-like domain"/>
    <property type="match status" value="2"/>
</dbReference>
<keyword evidence="1 2" id="KW-1015">Disulfide bond</keyword>
<dbReference type="PANTHER" id="PTHR48071">
    <property type="entry name" value="SRCR DOMAIN-CONTAINING PROTEIN"/>
    <property type="match status" value="1"/>
</dbReference>
<dbReference type="PROSITE" id="PS50287">
    <property type="entry name" value="SRCR_2"/>
    <property type="match status" value="2"/>
</dbReference>
<evidence type="ECO:0000259" key="3">
    <source>
        <dbReference type="PROSITE" id="PS50287"/>
    </source>
</evidence>
<dbReference type="InterPro" id="IPR036383">
    <property type="entry name" value="TSP1_rpt_sf"/>
</dbReference>
<dbReference type="SMART" id="SM00209">
    <property type="entry name" value="TSP1"/>
    <property type="match status" value="1"/>
</dbReference>
<feature type="domain" description="SRCR" evidence="3">
    <location>
        <begin position="228"/>
        <end position="271"/>
    </location>
</feature>
<proteinExistence type="predicted"/>
<protein>
    <submittedName>
        <fullName evidence="4">SRCR1-like protein</fullName>
    </submittedName>
</protein>
<dbReference type="SMART" id="SM00202">
    <property type="entry name" value="SR"/>
    <property type="match status" value="2"/>
</dbReference>
<feature type="domain" description="SRCR" evidence="3">
    <location>
        <begin position="122"/>
        <end position="223"/>
    </location>
</feature>
<evidence type="ECO:0000256" key="2">
    <source>
        <dbReference type="PROSITE-ProRule" id="PRU00196"/>
    </source>
</evidence>
<evidence type="ECO:0000313" key="5">
    <source>
        <dbReference type="Proteomes" id="UP001164746"/>
    </source>
</evidence>
<accession>A0ABY7FJA8</accession>
<dbReference type="Gene3D" id="2.20.100.10">
    <property type="entry name" value="Thrombospondin type-1 (TSP1) repeat"/>
    <property type="match status" value="1"/>
</dbReference>
<dbReference type="PROSITE" id="PS00420">
    <property type="entry name" value="SRCR_1"/>
    <property type="match status" value="1"/>
</dbReference>
<sequence length="284" mass="31216">MDNGQNGLPGHLVPSRVEQWQLHGQDLAQTLLHHQEANLALAHQRTTNNVFWKHALVVYTFIQEDGHWSTWASWGSCTVSCGGGYKQRHRYCNNPYPSQFGKVCIGSDIITVPCNTHECVKVRLTGGSGSTSGRVEVFMYGQWGTICDDSFDSTDAGVICVMLGHQRADAVAKSEAYFGQGSSSMLTLLDDLQCNGDEASIAECHHSVLEDCSHAEDAGVICATNGAVRLSGSSSTRYQGRVEIYLNHTWGTICDDSFDNEDAQVVCRMLGLYRTKKRKQSSDI</sequence>
<feature type="disulfide bond" evidence="2">
    <location>
        <begin position="194"/>
        <end position="204"/>
    </location>
</feature>
<dbReference type="InterPro" id="IPR001190">
    <property type="entry name" value="SRCR"/>
</dbReference>
<evidence type="ECO:0000256" key="1">
    <source>
        <dbReference type="ARBA" id="ARBA00023157"/>
    </source>
</evidence>
<dbReference type="PRINTS" id="PR00258">
    <property type="entry name" value="SPERACTRCPTR"/>
</dbReference>
<dbReference type="InterPro" id="IPR036772">
    <property type="entry name" value="SRCR-like_dom_sf"/>
</dbReference>
<dbReference type="Pfam" id="PF00530">
    <property type="entry name" value="SRCR"/>
    <property type="match status" value="2"/>
</dbReference>
<dbReference type="SUPFAM" id="SSF56487">
    <property type="entry name" value="SRCR-like"/>
    <property type="match status" value="2"/>
</dbReference>
<dbReference type="InterPro" id="IPR000884">
    <property type="entry name" value="TSP1_rpt"/>
</dbReference>
<name>A0ABY7FJA8_MYAAR</name>
<dbReference type="PROSITE" id="PS50092">
    <property type="entry name" value="TSP1"/>
    <property type="match status" value="1"/>
</dbReference>
<reference evidence="4" key="1">
    <citation type="submission" date="2022-11" db="EMBL/GenBank/DDBJ databases">
        <title>Centuries of genome instability and evolution in soft-shell clam transmissible cancer (bioRxiv).</title>
        <authorList>
            <person name="Hart S.F.M."/>
            <person name="Yonemitsu M.A."/>
            <person name="Giersch R.M."/>
            <person name="Beal B.F."/>
            <person name="Arriagada G."/>
            <person name="Davis B.W."/>
            <person name="Ostrander E.A."/>
            <person name="Goff S.P."/>
            <person name="Metzger M.J."/>
        </authorList>
    </citation>
    <scope>NUCLEOTIDE SEQUENCE</scope>
    <source>
        <strain evidence="4">MELC-2E11</strain>
        <tissue evidence="4">Siphon/mantle</tissue>
    </source>
</reference>
<dbReference type="PANTHER" id="PTHR48071:SF28">
    <property type="entry name" value="SRCR DOMAIN-CONTAINING PROTEIN"/>
    <property type="match status" value="1"/>
</dbReference>
<dbReference type="Proteomes" id="UP001164746">
    <property type="component" value="Chromosome 12"/>
</dbReference>
<keyword evidence="5" id="KW-1185">Reference proteome</keyword>
<dbReference type="PRINTS" id="PR01705">
    <property type="entry name" value="TSP1REPEAT"/>
</dbReference>
<dbReference type="EMBL" id="CP111023">
    <property type="protein sequence ID" value="WAR22273.1"/>
    <property type="molecule type" value="Genomic_DNA"/>
</dbReference>